<dbReference type="InParanoid" id="A0A024FST9"/>
<feature type="binding site" evidence="12">
    <location>
        <position position="1041"/>
    </location>
    <ligand>
        <name>ATP</name>
        <dbReference type="ChEBI" id="CHEBI:30616"/>
    </ligand>
</feature>
<keyword evidence="3 14" id="KW-0812">Transmembrane</keyword>
<evidence type="ECO:0000256" key="5">
    <source>
        <dbReference type="ARBA" id="ARBA00022741"/>
    </source>
</evidence>
<feature type="compositionally biased region" description="Basic and acidic residues" evidence="15">
    <location>
        <begin position="146"/>
        <end position="158"/>
    </location>
</feature>
<dbReference type="InterPro" id="IPR023298">
    <property type="entry name" value="ATPase_P-typ_TM_dom_sf"/>
</dbReference>
<feature type="domain" description="P-type ATPase C-terminal" evidence="17">
    <location>
        <begin position="1065"/>
        <end position="1306"/>
    </location>
</feature>
<comment type="subcellular location">
    <subcellularLocation>
        <location evidence="1">Endomembrane system</location>
        <topology evidence="1">Multi-pass membrane protein</topology>
    </subcellularLocation>
    <subcellularLocation>
        <location evidence="14">Membrane</location>
        <topology evidence="14">Multi-pass membrane protein</topology>
    </subcellularLocation>
</comment>
<comment type="similarity">
    <text evidence="14">Belongs to the cation transport ATPase (P-type) (TC 3.A.3) family. Type IV subfamily.</text>
</comment>
<feature type="binding site" evidence="13">
    <location>
        <position position="642"/>
    </location>
    <ligand>
        <name>Mg(2+)</name>
        <dbReference type="ChEBI" id="CHEBI:18420"/>
    </ligand>
</feature>
<feature type="transmembrane region" description="Helical" evidence="14">
    <location>
        <begin position="1272"/>
        <end position="1298"/>
    </location>
</feature>
<dbReference type="Gene3D" id="3.40.50.1000">
    <property type="entry name" value="HAD superfamily/HAD-like"/>
    <property type="match status" value="1"/>
</dbReference>
<comment type="cofactor">
    <cofactor evidence="13">
        <name>Mg(2+)</name>
        <dbReference type="ChEBI" id="CHEBI:18420"/>
    </cofactor>
</comment>
<feature type="binding site" evidence="13">
    <location>
        <position position="1041"/>
    </location>
    <ligand>
        <name>Mg(2+)</name>
        <dbReference type="ChEBI" id="CHEBI:18420"/>
    </ligand>
</feature>
<dbReference type="SUPFAM" id="SSF81665">
    <property type="entry name" value="Calcium ATPase, transmembrane domain M"/>
    <property type="match status" value="1"/>
</dbReference>
<feature type="transmembrane region" description="Helical" evidence="14">
    <location>
        <begin position="586"/>
        <end position="607"/>
    </location>
</feature>
<evidence type="ECO:0000256" key="2">
    <source>
        <dbReference type="ARBA" id="ARBA00022448"/>
    </source>
</evidence>
<keyword evidence="5 12" id="KW-0547">Nucleotide-binding</keyword>
<feature type="binding site" evidence="12">
    <location>
        <position position="921"/>
    </location>
    <ligand>
        <name>ATP</name>
        <dbReference type="ChEBI" id="CHEBI:30616"/>
    </ligand>
</feature>
<dbReference type="InterPro" id="IPR006539">
    <property type="entry name" value="P-type_ATPase_IV"/>
</dbReference>
<dbReference type="InterPro" id="IPR032630">
    <property type="entry name" value="P_typ_ATPase_c"/>
</dbReference>
<keyword evidence="9 14" id="KW-1133">Transmembrane helix</keyword>
<dbReference type="Pfam" id="PF13246">
    <property type="entry name" value="Cation_ATPase"/>
    <property type="match status" value="1"/>
</dbReference>
<evidence type="ECO:0000256" key="10">
    <source>
        <dbReference type="ARBA" id="ARBA00023136"/>
    </source>
</evidence>
<evidence type="ECO:0000256" key="9">
    <source>
        <dbReference type="ARBA" id="ARBA00022989"/>
    </source>
</evidence>
<feature type="region of interest" description="Disordered" evidence="15">
    <location>
        <begin position="191"/>
        <end position="210"/>
    </location>
</feature>
<feature type="transmembrane region" description="Helical" evidence="14">
    <location>
        <begin position="1097"/>
        <end position="1117"/>
    </location>
</feature>
<evidence type="ECO:0000256" key="4">
    <source>
        <dbReference type="ARBA" id="ARBA00022723"/>
    </source>
</evidence>
<keyword evidence="4 13" id="KW-0479">Metal-binding</keyword>
<gene>
    <name evidence="18" type="ORF">BN9_057700</name>
</gene>
<keyword evidence="10 14" id="KW-0472">Membrane</keyword>
<evidence type="ECO:0000256" key="15">
    <source>
        <dbReference type="SAM" id="MobiDB-lite"/>
    </source>
</evidence>
<evidence type="ECO:0000256" key="1">
    <source>
        <dbReference type="ARBA" id="ARBA00004127"/>
    </source>
</evidence>
<keyword evidence="7 13" id="KW-0460">Magnesium</keyword>
<dbReference type="InterPro" id="IPR036412">
    <property type="entry name" value="HAD-like_sf"/>
</dbReference>
<keyword evidence="2" id="KW-0813">Transport</keyword>
<evidence type="ECO:0000256" key="8">
    <source>
        <dbReference type="ARBA" id="ARBA00022967"/>
    </source>
</evidence>
<dbReference type="InterPro" id="IPR023299">
    <property type="entry name" value="ATPase_P-typ_cyto_dom_N"/>
</dbReference>
<feature type="transmembrane region" description="Helical" evidence="14">
    <location>
        <begin position="1129"/>
        <end position="1147"/>
    </location>
</feature>
<dbReference type="Pfam" id="PF16212">
    <property type="entry name" value="PhoLip_ATPase_C"/>
    <property type="match status" value="1"/>
</dbReference>
<feature type="binding site" evidence="12">
    <location>
        <position position="643"/>
    </location>
    <ligand>
        <name>ATP</name>
        <dbReference type="ChEBI" id="CHEBI:30616"/>
    </ligand>
</feature>
<evidence type="ECO:0000256" key="11">
    <source>
        <dbReference type="PIRSR" id="PIRSR606539-1"/>
    </source>
</evidence>
<dbReference type="FunCoup" id="A0A024FST9">
    <property type="interactions" value="5"/>
</dbReference>
<evidence type="ECO:0000256" key="13">
    <source>
        <dbReference type="PIRSR" id="PIRSR606539-3"/>
    </source>
</evidence>
<evidence type="ECO:0000313" key="19">
    <source>
        <dbReference type="Proteomes" id="UP000053237"/>
    </source>
</evidence>
<dbReference type="OrthoDB" id="377733at2759"/>
<feature type="transmembrane region" description="Helical" evidence="14">
    <location>
        <begin position="1171"/>
        <end position="1198"/>
    </location>
</feature>
<dbReference type="InterPro" id="IPR032631">
    <property type="entry name" value="P-type_ATPase_N"/>
</dbReference>
<evidence type="ECO:0000256" key="7">
    <source>
        <dbReference type="ARBA" id="ARBA00022842"/>
    </source>
</evidence>
<feature type="transmembrane region" description="Helical" evidence="14">
    <location>
        <begin position="317"/>
        <end position="337"/>
    </location>
</feature>
<dbReference type="InterPro" id="IPR023214">
    <property type="entry name" value="HAD_sf"/>
</dbReference>
<evidence type="ECO:0000256" key="14">
    <source>
        <dbReference type="RuleBase" id="RU362033"/>
    </source>
</evidence>
<dbReference type="Gene3D" id="3.40.1110.10">
    <property type="entry name" value="Calcium-transporting ATPase, cytoplasmic domain N"/>
    <property type="match status" value="1"/>
</dbReference>
<feature type="compositionally biased region" description="Low complexity" evidence="15">
    <location>
        <begin position="195"/>
        <end position="206"/>
    </location>
</feature>
<feature type="transmembrane region" description="Helical" evidence="14">
    <location>
        <begin position="523"/>
        <end position="547"/>
    </location>
</feature>
<keyword evidence="19" id="KW-1185">Reference proteome</keyword>
<dbReference type="NCBIfam" id="TIGR01652">
    <property type="entry name" value="ATPase-Plipid"/>
    <property type="match status" value="1"/>
</dbReference>
<evidence type="ECO:0000259" key="16">
    <source>
        <dbReference type="Pfam" id="PF16209"/>
    </source>
</evidence>
<dbReference type="PRINTS" id="PR00119">
    <property type="entry name" value="CATATPASE"/>
</dbReference>
<comment type="catalytic activity">
    <reaction evidence="14">
        <text>ATP + H2O + phospholipidSide 1 = ADP + phosphate + phospholipidSide 2.</text>
        <dbReference type="EC" id="7.6.2.1"/>
    </reaction>
</comment>
<dbReference type="Pfam" id="PF16209">
    <property type="entry name" value="PhoLip_ATPase_N"/>
    <property type="match status" value="1"/>
</dbReference>
<dbReference type="GO" id="GO:0012505">
    <property type="term" value="C:endomembrane system"/>
    <property type="evidence" value="ECO:0007669"/>
    <property type="project" value="UniProtKB-SubCell"/>
</dbReference>
<feature type="binding site" evidence="12">
    <location>
        <position position="920"/>
    </location>
    <ligand>
        <name>ATP</name>
        <dbReference type="ChEBI" id="CHEBI:30616"/>
    </ligand>
</feature>
<feature type="binding site" evidence="12">
    <location>
        <position position="1016"/>
    </location>
    <ligand>
        <name>ATP</name>
        <dbReference type="ChEBI" id="CHEBI:30616"/>
    </ligand>
</feature>
<evidence type="ECO:0000256" key="12">
    <source>
        <dbReference type="PIRSR" id="PIRSR606539-2"/>
    </source>
</evidence>
<proteinExistence type="inferred from homology"/>
<accession>A0A024FST9</accession>
<feature type="active site" description="4-aspartylphosphate intermediate" evidence="11">
    <location>
        <position position="642"/>
    </location>
</feature>
<feature type="transmembrane region" description="Helical" evidence="14">
    <location>
        <begin position="1238"/>
        <end position="1260"/>
    </location>
</feature>
<feature type="binding site" evidence="12">
    <location>
        <position position="834"/>
    </location>
    <ligand>
        <name>ATP</name>
        <dbReference type="ChEBI" id="CHEBI:30616"/>
    </ligand>
</feature>
<feature type="binding site" evidence="12">
    <location>
        <position position="798"/>
    </location>
    <ligand>
        <name>ATP</name>
        <dbReference type="ChEBI" id="CHEBI:30616"/>
    </ligand>
</feature>
<feature type="region of interest" description="Disordered" evidence="15">
    <location>
        <begin position="144"/>
        <end position="166"/>
    </location>
</feature>
<dbReference type="SUPFAM" id="SSF81653">
    <property type="entry name" value="Calcium ATPase, transduction domain A"/>
    <property type="match status" value="1"/>
</dbReference>
<sequence length="1496" mass="168371">MLCKSVVDSIPSNTLIKSKALNRILSCHLRIYVPLEINHTIYCVLSALVTEKSYFYYLSLRFYIKILGDFSVSMKRTREFTSLVASDERFMVNTSFISECSSTQTTNLRSSYLLASRNSRNRQYYEQNRESPAILGGRSSLDEMELSGRDNRSHHSNETPRSSTFSTKLEERRFLYMQQREQKRITCKRADHSPYNDSSISSNDSNMYTSPTRDGMYTTQKNEEHNSPICSKAATFMSEARIQVADKMDDTNTCRQVYFNYDPGNATYRNRSNAMMSYRYTILTAVPLILHQIFTKASNVYFFIICVVQSFPQISNAFGYPSTVPAFLLLICLEFIISVAQDQRRRQSCEQVNRMKTHILRNKSFQDVLWRDVKVGDFIQVRHLEMVPADILLLAVSDPIGDGDGVCFVETRQVDGAIHRKTREVLPCTTETVHDAADLLRLRGVARYNTNSVRSTFEGVADLSMENSQEMQHIPFALKNVLLRGHILRDTEFIYGLVLGTGADTKLLKSNGQRWKRSELMCLLDKVVGILCIHMVVSFAIAASFALMRSSHDAREPPWYLYIFKTTGDSFLVIFFSLLLSCYPIVPISVCVSVTSVKLIQAMYIMWEAQVQAQCAKDSSALGALNLESHEQLGRISHLFIDKNGTLTRNCMRLRKCSVNGISYALDLNKECTLSSQLEKEQRVMELVCEQKDGSSGMYTAEREKMEQFLEHLSVCHNISSDAFMNGKKASCDDEALLAAAASMGFICKRQSNKHISLKVHGVTQTFEILEQLFDNRSRGRVSIVLRRANGDLFLYCKGTGSQMYSRLRPSDRLERLKAQTQQHVNEYAKEGLRTLVLAVKKLEKAFFAKWQKSYMHAQTQCTAIKKQRECSSKLDAIINELESDLEVIGAIGVEDELEDKVPECVQSLTEAGIRIWMLTGDNEEMAISSGYASTLLSPSAQQIVLTASTCDAIGVEAFLEEALNSIRHEDDAQIAIITDGAALDWIINRQLMSAFLDIAIRCRVVIAGGMSPAQKGKLVRLVRQNVPSARTLAIGNGSSDIAMMLAADVGVSLQSRDTMQTVILSDYAIPQFYFIQKLLLVHGRWSYLRLSKVVHYILYANFTLFSVAYLQSAIWGYHNASVYWETSIHLYSTLFITLPILTVAILDQDVSADVLMEHPFLYQKYASQNLISISTCFGWFAGAVYDAVVIVVFISIGSESSDSRVEMETYVVLLIIFIINAKLCFLVNTWTLLLLGVWASSVVFWLMIATSGAYIPFVVNRDVRMEGFGAFWLVMSWNHFLGLVLALSIVIMSGIAWNQCKSFFHAGTRPEIPQAAPKLSVKMRRLSVPELEEHTVSMSLDHVSALYTSTESPHVKPNTSAEYFSDAISSAKEPNRLKKGSKSKTRGRVASTIHEHVEKKSDSIEQYCRVTKTKDNGKTISTCQVEGSESDQLEQSFSVSVYSSSIVPTSSAFEKLSVSQRSKGSSYPYRSSPFSCEEDTILTESYVSRSGSKRV</sequence>
<name>A0A024FST9_9STRA</name>
<dbReference type="SUPFAM" id="SSF56784">
    <property type="entry name" value="HAD-like"/>
    <property type="match status" value="1"/>
</dbReference>
<feature type="transmembrane region" description="Helical" evidence="14">
    <location>
        <begin position="280"/>
        <end position="311"/>
    </location>
</feature>
<dbReference type="PANTHER" id="PTHR24092">
    <property type="entry name" value="PROBABLE PHOSPHOLIPID-TRANSPORTING ATPASE"/>
    <property type="match status" value="1"/>
</dbReference>
<reference evidence="18 19" key="1">
    <citation type="submission" date="2012-05" db="EMBL/GenBank/DDBJ databases">
        <title>Recombination and specialization in a pathogen metapopulation.</title>
        <authorList>
            <person name="Gardiner A."/>
            <person name="Kemen E."/>
            <person name="Schultz-Larsen T."/>
            <person name="MacLean D."/>
            <person name="Van Oosterhout C."/>
            <person name="Jones J.D.G."/>
        </authorList>
    </citation>
    <scope>NUCLEOTIDE SEQUENCE [LARGE SCALE GENOMIC DNA]</scope>
    <source>
        <strain evidence="18 19">Ac Nc2</strain>
    </source>
</reference>
<protein>
    <recommendedName>
        <fullName evidence="14">Phospholipid-transporting ATPase</fullName>
        <ecNumber evidence="14">7.6.2.1</ecNumber>
    </recommendedName>
</protein>
<feature type="binding site" evidence="12">
    <location>
        <position position="642"/>
    </location>
    <ligand>
        <name>ATP</name>
        <dbReference type="ChEBI" id="CHEBI:30616"/>
    </ligand>
</feature>
<dbReference type="GO" id="GO:0045332">
    <property type="term" value="P:phospholipid translocation"/>
    <property type="evidence" value="ECO:0007669"/>
    <property type="project" value="TreeGrafter"/>
</dbReference>
<dbReference type="EC" id="7.6.2.1" evidence="14"/>
<feature type="transmembrane region" description="Helical" evidence="14">
    <location>
        <begin position="559"/>
        <end position="579"/>
    </location>
</feature>
<feature type="binding site" evidence="12">
    <location>
        <position position="922"/>
    </location>
    <ligand>
        <name>ATP</name>
        <dbReference type="ChEBI" id="CHEBI:30616"/>
    </ligand>
</feature>
<dbReference type="Proteomes" id="UP000053237">
    <property type="component" value="Unassembled WGS sequence"/>
</dbReference>
<keyword evidence="6 12" id="KW-0067">ATP-binding</keyword>
<dbReference type="GO" id="GO:0005886">
    <property type="term" value="C:plasma membrane"/>
    <property type="evidence" value="ECO:0007669"/>
    <property type="project" value="TreeGrafter"/>
</dbReference>
<feature type="transmembrane region" description="Helical" evidence="14">
    <location>
        <begin position="1210"/>
        <end position="1232"/>
    </location>
</feature>
<evidence type="ECO:0000259" key="17">
    <source>
        <dbReference type="Pfam" id="PF16212"/>
    </source>
</evidence>
<dbReference type="GO" id="GO:0000287">
    <property type="term" value="F:magnesium ion binding"/>
    <property type="evidence" value="ECO:0007669"/>
    <property type="project" value="UniProtKB-UniRule"/>
</dbReference>
<comment type="caution">
    <text evidence="18">The sequence shown here is derived from an EMBL/GenBank/DDBJ whole genome shotgun (WGS) entry which is preliminary data.</text>
</comment>
<feature type="domain" description="P-type ATPase N-terminal" evidence="16">
    <location>
        <begin position="257"/>
        <end position="317"/>
    </location>
</feature>
<evidence type="ECO:0000313" key="18">
    <source>
        <dbReference type="EMBL" id="CCI10085.1"/>
    </source>
</evidence>
<dbReference type="SUPFAM" id="SSF81660">
    <property type="entry name" value="Metal cation-transporting ATPase, ATP-binding domain N"/>
    <property type="match status" value="1"/>
</dbReference>
<organism evidence="18 19">
    <name type="scientific">Albugo candida</name>
    <dbReference type="NCBI Taxonomy" id="65357"/>
    <lineage>
        <taxon>Eukaryota</taxon>
        <taxon>Sar</taxon>
        <taxon>Stramenopiles</taxon>
        <taxon>Oomycota</taxon>
        <taxon>Peronosporomycetes</taxon>
        <taxon>Albuginales</taxon>
        <taxon>Albuginaceae</taxon>
        <taxon>Albugo</taxon>
    </lineage>
</organism>
<dbReference type="STRING" id="65357.A0A024FST9"/>
<keyword evidence="8 14" id="KW-1278">Translocase</keyword>
<dbReference type="EMBL" id="CAIX01000083">
    <property type="protein sequence ID" value="CCI10085.1"/>
    <property type="molecule type" value="Genomic_DNA"/>
</dbReference>
<dbReference type="InterPro" id="IPR008250">
    <property type="entry name" value="ATPase_P-typ_transduc_dom_A_sf"/>
</dbReference>
<evidence type="ECO:0000256" key="6">
    <source>
        <dbReference type="ARBA" id="ARBA00022840"/>
    </source>
</evidence>
<evidence type="ECO:0000256" key="3">
    <source>
        <dbReference type="ARBA" id="ARBA00022692"/>
    </source>
</evidence>
<dbReference type="GO" id="GO:0005524">
    <property type="term" value="F:ATP binding"/>
    <property type="evidence" value="ECO:0007669"/>
    <property type="project" value="UniProtKB-UniRule"/>
</dbReference>
<dbReference type="GO" id="GO:0140326">
    <property type="term" value="F:ATPase-coupled intramembrane lipid transporter activity"/>
    <property type="evidence" value="ECO:0007669"/>
    <property type="project" value="UniProtKB-EC"/>
</dbReference>
<dbReference type="PANTHER" id="PTHR24092:SF180">
    <property type="entry name" value="PHOSPHOLIPID-TRANSPORTING ATPASE DNF1-RELATED"/>
    <property type="match status" value="1"/>
</dbReference>
<dbReference type="Gene3D" id="2.70.150.10">
    <property type="entry name" value="Calcium-transporting ATPase, cytoplasmic transduction domain A"/>
    <property type="match status" value="1"/>
</dbReference>